<dbReference type="AlphaFoldDB" id="A0AA40C8U4"/>
<comment type="caution">
    <text evidence="2">The sequence shown here is derived from an EMBL/GenBank/DDBJ whole genome shotgun (WGS) entry which is preliminary data.</text>
</comment>
<feature type="compositionally biased region" description="Basic residues" evidence="1">
    <location>
        <begin position="20"/>
        <end position="32"/>
    </location>
</feature>
<gene>
    <name evidence="2" type="ORF">B0T17DRAFT_614400</name>
</gene>
<name>A0AA40C8U4_9PEZI</name>
<organism evidence="2 3">
    <name type="scientific">Bombardia bombarda</name>
    <dbReference type="NCBI Taxonomy" id="252184"/>
    <lineage>
        <taxon>Eukaryota</taxon>
        <taxon>Fungi</taxon>
        <taxon>Dikarya</taxon>
        <taxon>Ascomycota</taxon>
        <taxon>Pezizomycotina</taxon>
        <taxon>Sordariomycetes</taxon>
        <taxon>Sordariomycetidae</taxon>
        <taxon>Sordariales</taxon>
        <taxon>Lasiosphaeriaceae</taxon>
        <taxon>Bombardia</taxon>
    </lineage>
</organism>
<feature type="compositionally biased region" description="Low complexity" evidence="1">
    <location>
        <begin position="49"/>
        <end position="60"/>
    </location>
</feature>
<sequence length="293" mass="32816">MSDVEMAENDFVEPRSGGNKNRRRRRRHRRHENKSPPHHSAAYRPQQPAAESTAARAGAAQHPNVATILNRLENLHLSPHGTWDARSSQMDMGSNQPNLNVVDSRPPAGPNMATICANCGLPGHELYMCVAACPEGDIPGCARCNSVTHTLGAGGCVGLAGFVLQYGTLEDPGASNELWRRLVVCRGGKAQIRTGKTQWVFPQLIRQRLQQGGNVELQRFPLSRPFTKDYMRQHPNYWRTHDYTMEPHNLPIDLRTSSSQRILDDARLNVPYQSPEERVRYKLAKGYKVSLPL</sequence>
<proteinExistence type="predicted"/>
<feature type="region of interest" description="Disordered" evidence="1">
    <location>
        <begin position="1"/>
        <end position="60"/>
    </location>
</feature>
<evidence type="ECO:0000256" key="1">
    <source>
        <dbReference type="SAM" id="MobiDB-lite"/>
    </source>
</evidence>
<evidence type="ECO:0000313" key="2">
    <source>
        <dbReference type="EMBL" id="KAK0628493.1"/>
    </source>
</evidence>
<evidence type="ECO:0000313" key="3">
    <source>
        <dbReference type="Proteomes" id="UP001174934"/>
    </source>
</evidence>
<accession>A0AA40C8U4</accession>
<reference evidence="2" key="1">
    <citation type="submission" date="2023-06" db="EMBL/GenBank/DDBJ databases">
        <title>Genome-scale phylogeny and comparative genomics of the fungal order Sordariales.</title>
        <authorList>
            <consortium name="Lawrence Berkeley National Laboratory"/>
            <person name="Hensen N."/>
            <person name="Bonometti L."/>
            <person name="Westerberg I."/>
            <person name="Brannstrom I.O."/>
            <person name="Guillou S."/>
            <person name="Cros-Aarteil S."/>
            <person name="Calhoun S."/>
            <person name="Haridas S."/>
            <person name="Kuo A."/>
            <person name="Mondo S."/>
            <person name="Pangilinan J."/>
            <person name="Riley R."/>
            <person name="LaButti K."/>
            <person name="Andreopoulos B."/>
            <person name="Lipzen A."/>
            <person name="Chen C."/>
            <person name="Yanf M."/>
            <person name="Daum C."/>
            <person name="Ng V."/>
            <person name="Clum A."/>
            <person name="Steindorff A."/>
            <person name="Ohm R."/>
            <person name="Martin F."/>
            <person name="Silar P."/>
            <person name="Natvig D."/>
            <person name="Lalanne C."/>
            <person name="Gautier V."/>
            <person name="Ament-velasquez S.L."/>
            <person name="Kruys A."/>
            <person name="Hutchinson M.I."/>
            <person name="Powell A.J."/>
            <person name="Barry K."/>
            <person name="Miller A.N."/>
            <person name="Grigoriev I.V."/>
            <person name="Debuchy R."/>
            <person name="Gladieux P."/>
            <person name="Thoren M.H."/>
            <person name="Johannesson H."/>
        </authorList>
    </citation>
    <scope>NUCLEOTIDE SEQUENCE</scope>
    <source>
        <strain evidence="2">SMH3391-2</strain>
    </source>
</reference>
<protein>
    <submittedName>
        <fullName evidence="2">Uncharacterized protein</fullName>
    </submittedName>
</protein>
<keyword evidence="3" id="KW-1185">Reference proteome</keyword>
<dbReference type="Proteomes" id="UP001174934">
    <property type="component" value="Unassembled WGS sequence"/>
</dbReference>
<feature type="compositionally biased region" description="Acidic residues" evidence="1">
    <location>
        <begin position="1"/>
        <end position="11"/>
    </location>
</feature>
<dbReference type="EMBL" id="JAULSR010000002">
    <property type="protein sequence ID" value="KAK0628493.1"/>
    <property type="molecule type" value="Genomic_DNA"/>
</dbReference>